<dbReference type="VEuPathDB" id="FungiDB:JI435_161000"/>
<evidence type="ECO:0008006" key="4">
    <source>
        <dbReference type="Google" id="ProtNLM"/>
    </source>
</evidence>
<comment type="similarity">
    <text evidence="1">Belongs to the glycosyl hydrolase 1 family.</text>
</comment>
<evidence type="ECO:0000256" key="1">
    <source>
        <dbReference type="RuleBase" id="RU003690"/>
    </source>
</evidence>
<dbReference type="GO" id="GO:0004553">
    <property type="term" value="F:hydrolase activity, hydrolyzing O-glycosyl compounds"/>
    <property type="evidence" value="ECO:0007669"/>
    <property type="project" value="InterPro"/>
</dbReference>
<accession>A0A7U2FJS1</accession>
<dbReference type="GO" id="GO:0005975">
    <property type="term" value="P:carbohydrate metabolic process"/>
    <property type="evidence" value="ECO:0007669"/>
    <property type="project" value="InterPro"/>
</dbReference>
<evidence type="ECO:0000313" key="3">
    <source>
        <dbReference type="Proteomes" id="UP000663193"/>
    </source>
</evidence>
<dbReference type="OrthoDB" id="65569at2759"/>
<organism evidence="2 3">
    <name type="scientific">Phaeosphaeria nodorum (strain SN15 / ATCC MYA-4574 / FGSC 10173)</name>
    <name type="common">Glume blotch fungus</name>
    <name type="synonym">Parastagonospora nodorum</name>
    <dbReference type="NCBI Taxonomy" id="321614"/>
    <lineage>
        <taxon>Eukaryota</taxon>
        <taxon>Fungi</taxon>
        <taxon>Dikarya</taxon>
        <taxon>Ascomycota</taxon>
        <taxon>Pezizomycotina</taxon>
        <taxon>Dothideomycetes</taxon>
        <taxon>Pleosporomycetidae</taxon>
        <taxon>Pleosporales</taxon>
        <taxon>Pleosporineae</taxon>
        <taxon>Phaeosphaeriaceae</taxon>
        <taxon>Parastagonospora</taxon>
    </lineage>
</organism>
<dbReference type="Pfam" id="PF00232">
    <property type="entry name" value="Glyco_hydro_1"/>
    <property type="match status" value="2"/>
</dbReference>
<dbReference type="InterPro" id="IPR017853">
    <property type="entry name" value="GH"/>
</dbReference>
<dbReference type="PANTHER" id="PTHR10353:SF53">
    <property type="entry name" value="BETA-1,4-GLUCOSIDASE (EUROFUNG)"/>
    <property type="match status" value="1"/>
</dbReference>
<dbReference type="Gene3D" id="3.20.20.80">
    <property type="entry name" value="Glycosidases"/>
    <property type="match status" value="1"/>
</dbReference>
<dbReference type="OMA" id="HAQVYHF"/>
<dbReference type="Proteomes" id="UP000663193">
    <property type="component" value="Chromosome 17"/>
</dbReference>
<dbReference type="EMBL" id="CP069039">
    <property type="protein sequence ID" value="QRD04376.1"/>
    <property type="molecule type" value="Genomic_DNA"/>
</dbReference>
<dbReference type="FunFam" id="3.20.20.80:FF:000182">
    <property type="entry name" value="Beta-glucosidase 1A"/>
    <property type="match status" value="1"/>
</dbReference>
<sequence length="627" mass="70113">MKPYAIIVGCTVAAAQQVYAPANGTTSQPGCSANNSYATAQPSYFFQPFSFTQTETVRTATSRPAPTVTKTHAAPYASLSKLVPNLTTTQWGNWYPSANATATDVGNPYGNASWSALWNTVPWVNFTRGIYSTTVSPKPVPTSELILPPPEVFSAQTCYKFPVDFMLGVAASATQIEGAVADEGRCPVHTDVTTLLSPGRADNFIANENYYLYKQDIERIASMGVQYYRFSIPWGRILPFVLPGTPVNQQGLAHYDDLINFVLEKGMQPAVVLHHTDTPLQFYGGNISNINIKPGTGGIGYIDAGFQRSYQNVSFEDAFVHYGKIVMTHFADRVPIWWTFNEPLLGARNGKSIDAVIKAHARLYHFYRNEIKGTGKVSLTFNDNFGVPKNPNNQSDVDAANHFNSFQLATFANPIFLGQDYPESYTSTIADHVPLSKEDLEYINGTADFFSIQPYTATVVSPPPNDTITTCATNSSHPLQPYCVTQSTETTTGWNIGYRSQSYVYLTPAYFRTYLNYLYNTFRAPVAVTEFGFPVFGEALKTQKDQEFDSPRSLYYQSYLNEGLKAIWEDGVEFIGAFAWSWADNWEFGDYDQQFGIQTVNRTTQERRYKKSFFDFVDFIESRRQVS</sequence>
<dbReference type="InterPro" id="IPR001360">
    <property type="entry name" value="Glyco_hydro_1"/>
</dbReference>
<keyword evidence="3" id="KW-1185">Reference proteome</keyword>
<dbReference type="PANTHER" id="PTHR10353">
    <property type="entry name" value="GLYCOSYL HYDROLASE"/>
    <property type="match status" value="1"/>
</dbReference>
<protein>
    <recommendedName>
        <fullName evidence="4">Beta-glucosidase</fullName>
    </recommendedName>
</protein>
<proteinExistence type="inferred from homology"/>
<gene>
    <name evidence="2" type="ORF">JI435_161000</name>
</gene>
<dbReference type="SUPFAM" id="SSF51445">
    <property type="entry name" value="(Trans)glycosidases"/>
    <property type="match status" value="1"/>
</dbReference>
<evidence type="ECO:0000313" key="2">
    <source>
        <dbReference type="EMBL" id="QRD04376.1"/>
    </source>
</evidence>
<name>A0A7U2FJS1_PHANO</name>
<reference evidence="3" key="1">
    <citation type="journal article" date="2021" name="BMC Genomics">
        <title>Chromosome-level genome assembly and manually-curated proteome of model necrotroph Parastagonospora nodorum Sn15 reveals a genome-wide trove of candidate effector homologs, and redundancy of virulence-related functions within an accessory chromosome.</title>
        <authorList>
            <person name="Bertazzoni S."/>
            <person name="Jones D.A.B."/>
            <person name="Phan H.T."/>
            <person name="Tan K.-C."/>
            <person name="Hane J.K."/>
        </authorList>
    </citation>
    <scope>NUCLEOTIDE SEQUENCE [LARGE SCALE GENOMIC DNA]</scope>
    <source>
        <strain evidence="3">SN15 / ATCC MYA-4574 / FGSC 10173)</strain>
    </source>
</reference>
<dbReference type="AlphaFoldDB" id="A0A7U2FJS1"/>